<dbReference type="Proteomes" id="UP000030653">
    <property type="component" value="Unassembled WGS sequence"/>
</dbReference>
<keyword evidence="4" id="KW-1185">Reference proteome</keyword>
<feature type="compositionally biased region" description="Pro residues" evidence="1">
    <location>
        <begin position="1"/>
        <end position="16"/>
    </location>
</feature>
<evidence type="ECO:0000256" key="2">
    <source>
        <dbReference type="SAM" id="Phobius"/>
    </source>
</evidence>
<dbReference type="RefSeq" id="XP_040630247.1">
    <property type="nucleotide sequence ID" value="XM_040772440.1"/>
</dbReference>
<keyword evidence="2" id="KW-1133">Transmembrane helix</keyword>
<gene>
    <name evidence="3" type="ORF">DACRYDRAFT_21547</name>
</gene>
<evidence type="ECO:0000313" key="4">
    <source>
        <dbReference type="Proteomes" id="UP000030653"/>
    </source>
</evidence>
<dbReference type="AlphaFoldDB" id="M5GEK9"/>
<dbReference type="OrthoDB" id="2278929at2759"/>
<reference evidence="3 4" key="1">
    <citation type="journal article" date="2012" name="Science">
        <title>The Paleozoic origin of enzymatic lignin decomposition reconstructed from 31 fungal genomes.</title>
        <authorList>
            <person name="Floudas D."/>
            <person name="Binder M."/>
            <person name="Riley R."/>
            <person name="Barry K."/>
            <person name="Blanchette R.A."/>
            <person name="Henrissat B."/>
            <person name="Martinez A.T."/>
            <person name="Otillar R."/>
            <person name="Spatafora J.W."/>
            <person name="Yadav J.S."/>
            <person name="Aerts A."/>
            <person name="Benoit I."/>
            <person name="Boyd A."/>
            <person name="Carlson A."/>
            <person name="Copeland A."/>
            <person name="Coutinho P.M."/>
            <person name="de Vries R.P."/>
            <person name="Ferreira P."/>
            <person name="Findley K."/>
            <person name="Foster B."/>
            <person name="Gaskell J."/>
            <person name="Glotzer D."/>
            <person name="Gorecki P."/>
            <person name="Heitman J."/>
            <person name="Hesse C."/>
            <person name="Hori C."/>
            <person name="Igarashi K."/>
            <person name="Jurgens J.A."/>
            <person name="Kallen N."/>
            <person name="Kersten P."/>
            <person name="Kohler A."/>
            <person name="Kuees U."/>
            <person name="Kumar T.K.A."/>
            <person name="Kuo A."/>
            <person name="LaButti K."/>
            <person name="Larrondo L.F."/>
            <person name="Lindquist E."/>
            <person name="Ling A."/>
            <person name="Lombard V."/>
            <person name="Lucas S."/>
            <person name="Lundell T."/>
            <person name="Martin R."/>
            <person name="McLaughlin D.J."/>
            <person name="Morgenstern I."/>
            <person name="Morin E."/>
            <person name="Murat C."/>
            <person name="Nagy L.G."/>
            <person name="Nolan M."/>
            <person name="Ohm R.A."/>
            <person name="Patyshakuliyeva A."/>
            <person name="Rokas A."/>
            <person name="Ruiz-Duenas F.J."/>
            <person name="Sabat G."/>
            <person name="Salamov A."/>
            <person name="Samejima M."/>
            <person name="Schmutz J."/>
            <person name="Slot J.C."/>
            <person name="St John F."/>
            <person name="Stenlid J."/>
            <person name="Sun H."/>
            <person name="Sun S."/>
            <person name="Syed K."/>
            <person name="Tsang A."/>
            <person name="Wiebenga A."/>
            <person name="Young D."/>
            <person name="Pisabarro A."/>
            <person name="Eastwood D.C."/>
            <person name="Martin F."/>
            <person name="Cullen D."/>
            <person name="Grigoriev I.V."/>
            <person name="Hibbett D.S."/>
        </authorList>
    </citation>
    <scope>NUCLEOTIDE SEQUENCE [LARGE SCALE GENOMIC DNA]</scope>
    <source>
        <strain evidence="3 4">DJM-731 SS1</strain>
    </source>
</reference>
<feature type="compositionally biased region" description="Low complexity" evidence="1">
    <location>
        <begin position="529"/>
        <end position="539"/>
    </location>
</feature>
<keyword evidence="2" id="KW-0472">Membrane</keyword>
<keyword evidence="2" id="KW-0812">Transmembrane</keyword>
<dbReference type="STRING" id="1858805.M5GEK9"/>
<feature type="region of interest" description="Disordered" evidence="1">
    <location>
        <begin position="473"/>
        <end position="547"/>
    </location>
</feature>
<sequence length="547" mass="56819">MAFPHPPLATPTPPPIVYTNHQPHRNKPQPPPPPDHTYERVDKLIKQRRAVLRGYDQQGHEVVGPDLDLEERTELVGRQAWNTSYPSCDDVGNSILSCYPIQGLTLVESDWTKFIWNLRQPQFIGAVTVDVYLFHADSDLMALSFPGQQNAAGQIGVQVNDTWWGPRGDTFDGENVTFPYYFVVVPGGTVLTGGESRLATFLAIQTATPGTLASVSSASLASIAAQASESSASVLSVESVASVSLTSLALASASSASISSQSIESILSFSSALPTLSALSVASPAVFSSLSVESIASAASLASVSQSSVAFTRTSNGTVPTGDLQGGLGNGSGTPAWTIAVPTVLGFLALLFFCALLFLASRWFRWRRAELARRGSMGSQSPMMANMPGEPASKPPKPPSPALGGDAAGATLSRDGSSATTRPQVMTRSAEGNPDITLSGGPGDLSRSASGASPFSGVDAAIMARAFREALNKPDFSSPVEEGSSGPGSQENAQNGADSPGGSKDGHTTEEGFSRVGQIVQEEGGRVGRVGQQSVRVQGPGASNGQG</sequence>
<dbReference type="OMA" id="VNDTWFG"/>
<feature type="compositionally biased region" description="Polar residues" evidence="1">
    <location>
        <begin position="414"/>
        <end position="427"/>
    </location>
</feature>
<dbReference type="GeneID" id="63687502"/>
<feature type="compositionally biased region" description="Low complexity" evidence="1">
    <location>
        <begin position="477"/>
        <end position="489"/>
    </location>
</feature>
<evidence type="ECO:0000256" key="1">
    <source>
        <dbReference type="SAM" id="MobiDB-lite"/>
    </source>
</evidence>
<feature type="region of interest" description="Disordered" evidence="1">
    <location>
        <begin position="1"/>
        <end position="37"/>
    </location>
</feature>
<protein>
    <submittedName>
        <fullName evidence="3">Uncharacterized protein</fullName>
    </submittedName>
</protein>
<evidence type="ECO:0000313" key="3">
    <source>
        <dbReference type="EMBL" id="EJU03353.1"/>
    </source>
</evidence>
<proteinExistence type="predicted"/>
<feature type="region of interest" description="Disordered" evidence="1">
    <location>
        <begin position="375"/>
        <end position="453"/>
    </location>
</feature>
<dbReference type="EMBL" id="JH795860">
    <property type="protein sequence ID" value="EJU03353.1"/>
    <property type="molecule type" value="Genomic_DNA"/>
</dbReference>
<name>M5GEK9_DACPD</name>
<organism evidence="3 4">
    <name type="scientific">Dacryopinax primogenitus (strain DJM 731)</name>
    <name type="common">Brown rot fungus</name>
    <dbReference type="NCBI Taxonomy" id="1858805"/>
    <lineage>
        <taxon>Eukaryota</taxon>
        <taxon>Fungi</taxon>
        <taxon>Dikarya</taxon>
        <taxon>Basidiomycota</taxon>
        <taxon>Agaricomycotina</taxon>
        <taxon>Dacrymycetes</taxon>
        <taxon>Dacrymycetales</taxon>
        <taxon>Dacrymycetaceae</taxon>
        <taxon>Dacryopinax</taxon>
    </lineage>
</organism>
<dbReference type="HOGENOM" id="CLU_036920_0_0_1"/>
<feature type="compositionally biased region" description="Basic and acidic residues" evidence="1">
    <location>
        <begin position="504"/>
        <end position="513"/>
    </location>
</feature>
<feature type="transmembrane region" description="Helical" evidence="2">
    <location>
        <begin position="344"/>
        <end position="364"/>
    </location>
</feature>
<accession>M5GEK9</accession>